<dbReference type="AlphaFoldDB" id="A0A7D4B1P0"/>
<evidence type="ECO:0000313" key="4">
    <source>
        <dbReference type="Proteomes" id="UP000503088"/>
    </source>
</evidence>
<proteinExistence type="inferred from homology"/>
<keyword evidence="4" id="KW-1185">Reference proteome</keyword>
<dbReference type="InterPro" id="IPR038765">
    <property type="entry name" value="Papain-like_cys_pep_sf"/>
</dbReference>
<dbReference type="InterPro" id="IPR001447">
    <property type="entry name" value="Arylamine_N-AcTrfase"/>
</dbReference>
<dbReference type="PANTHER" id="PTHR11786:SF0">
    <property type="entry name" value="ARYLAMINE N-ACETYLTRANSFERASE 4-RELATED"/>
    <property type="match status" value="1"/>
</dbReference>
<reference evidence="3 4" key="1">
    <citation type="submission" date="2020-01" db="EMBL/GenBank/DDBJ databases">
        <authorList>
            <person name="Gulvik C.A."/>
            <person name="Batra D.G."/>
        </authorList>
    </citation>
    <scope>NUCLEOTIDE SEQUENCE [LARGE SCALE GENOMIC DNA]</scope>
    <source>
        <strain evidence="3 4">W9323</strain>
    </source>
</reference>
<protein>
    <submittedName>
        <fullName evidence="3">Arylamine N-acetyltransferase</fullName>
    </submittedName>
</protein>
<dbReference type="Pfam" id="PF00797">
    <property type="entry name" value="Acetyltransf_2"/>
    <property type="match status" value="1"/>
</dbReference>
<evidence type="ECO:0000313" key="3">
    <source>
        <dbReference type="EMBL" id="QKG83806.1"/>
    </source>
</evidence>
<evidence type="ECO:0000256" key="1">
    <source>
        <dbReference type="ARBA" id="ARBA00006547"/>
    </source>
</evidence>
<organism evidence="3 4">
    <name type="scientific">Kroppenstedtia pulmonis</name>
    <dbReference type="NCBI Taxonomy" id="1380685"/>
    <lineage>
        <taxon>Bacteria</taxon>
        <taxon>Bacillati</taxon>
        <taxon>Bacillota</taxon>
        <taxon>Bacilli</taxon>
        <taxon>Bacillales</taxon>
        <taxon>Thermoactinomycetaceae</taxon>
        <taxon>Kroppenstedtia</taxon>
    </lineage>
</organism>
<dbReference type="Proteomes" id="UP000503088">
    <property type="component" value="Chromosome"/>
</dbReference>
<evidence type="ECO:0000256" key="2">
    <source>
        <dbReference type="RuleBase" id="RU003452"/>
    </source>
</evidence>
<dbReference type="InterPro" id="IPR053710">
    <property type="entry name" value="Arylamine_NAT_domain_sf"/>
</dbReference>
<accession>A0A7D4B1P0</accession>
<dbReference type="KEGG" id="kpul:GXN76_04490"/>
<comment type="similarity">
    <text evidence="1 2">Belongs to the arylamine N-acetyltransferase family.</text>
</comment>
<dbReference type="PRINTS" id="PR01543">
    <property type="entry name" value="ANATRNSFRASE"/>
</dbReference>
<dbReference type="PANTHER" id="PTHR11786">
    <property type="entry name" value="N-HYDROXYARYLAMINE O-ACETYLTRANSFERASE"/>
    <property type="match status" value="1"/>
</dbReference>
<dbReference type="SUPFAM" id="SSF54001">
    <property type="entry name" value="Cysteine proteinases"/>
    <property type="match status" value="1"/>
</dbReference>
<dbReference type="Gene3D" id="3.30.2140.20">
    <property type="match status" value="1"/>
</dbReference>
<dbReference type="EMBL" id="CP048104">
    <property type="protein sequence ID" value="QKG83806.1"/>
    <property type="molecule type" value="Genomic_DNA"/>
</dbReference>
<gene>
    <name evidence="3" type="ORF">GXN76_04490</name>
</gene>
<name>A0A7D4B1P0_9BACL</name>
<dbReference type="GO" id="GO:0016407">
    <property type="term" value="F:acetyltransferase activity"/>
    <property type="evidence" value="ECO:0007669"/>
    <property type="project" value="InterPro"/>
</dbReference>
<keyword evidence="3" id="KW-0808">Transferase</keyword>
<dbReference type="RefSeq" id="WP_173220891.1">
    <property type="nucleotide sequence ID" value="NZ_CP048104.1"/>
</dbReference>
<sequence length="258" mass="29895">MNHFTEKFLERIQYQGNHDVTFEDLPALQLQFAKTVPFENISIMCNEDIHITLENIRQKILDQQRGGVCYELNPMFYSFLNQQGFDVSMIAGTVFLENNHRGLLRTHIATLLQQDGKHYIVDVGFGKNHALQPIPMTGETVTSFTGEYRIKEVESPLGEYSLEKYCDGKLEIQYTFSTDPVDESHLNKVKDVITHHDHSPFNKSILLSKLTDDGTITLTDHSLTITKYNKKTQHQLDQDLFKQMCHDYFKIDIQQYSI</sequence>